<gene>
    <name evidence="2" type="primary">ORF70345</name>
</gene>
<sequence length="156" mass="17925">FLAETASDDRSAISSQVDSDSSGSIRPIHPARPDTGNKPSRLGSLFSRKRKIIYASVTQSDLLDRFRKILIIAVDLAVMFPREDQVRPVEQRTLNFLKETKSASLEDRYLKHLFQSVYRFYEQSLNKELSTKKYKNATMHGAKDILKIQFTRLLLC</sequence>
<dbReference type="AlphaFoldDB" id="A0A0B6ZLI7"/>
<reference evidence="2" key="1">
    <citation type="submission" date="2014-12" db="EMBL/GenBank/DDBJ databases">
        <title>Insight into the proteome of Arion vulgaris.</title>
        <authorList>
            <person name="Aradska J."/>
            <person name="Bulat T."/>
            <person name="Smidak R."/>
            <person name="Sarate P."/>
            <person name="Gangsoo J."/>
            <person name="Sialana F."/>
            <person name="Bilban M."/>
            <person name="Lubec G."/>
        </authorList>
    </citation>
    <scope>NUCLEOTIDE SEQUENCE</scope>
    <source>
        <tissue evidence="2">Skin</tissue>
    </source>
</reference>
<feature type="non-terminal residue" evidence="2">
    <location>
        <position position="1"/>
    </location>
</feature>
<feature type="non-terminal residue" evidence="2">
    <location>
        <position position="156"/>
    </location>
</feature>
<protein>
    <submittedName>
        <fullName evidence="2">Uncharacterized protein</fullName>
    </submittedName>
</protein>
<organism evidence="2">
    <name type="scientific">Arion vulgaris</name>
    <dbReference type="NCBI Taxonomy" id="1028688"/>
    <lineage>
        <taxon>Eukaryota</taxon>
        <taxon>Metazoa</taxon>
        <taxon>Spiralia</taxon>
        <taxon>Lophotrochozoa</taxon>
        <taxon>Mollusca</taxon>
        <taxon>Gastropoda</taxon>
        <taxon>Heterobranchia</taxon>
        <taxon>Euthyneura</taxon>
        <taxon>Panpulmonata</taxon>
        <taxon>Eupulmonata</taxon>
        <taxon>Stylommatophora</taxon>
        <taxon>Helicina</taxon>
        <taxon>Arionoidea</taxon>
        <taxon>Arionidae</taxon>
        <taxon>Arion</taxon>
    </lineage>
</organism>
<name>A0A0B6ZLI7_9EUPU</name>
<dbReference type="EMBL" id="HACG01022614">
    <property type="protein sequence ID" value="CEK69479.1"/>
    <property type="molecule type" value="Transcribed_RNA"/>
</dbReference>
<evidence type="ECO:0000313" key="2">
    <source>
        <dbReference type="EMBL" id="CEK69479.1"/>
    </source>
</evidence>
<evidence type="ECO:0000256" key="1">
    <source>
        <dbReference type="SAM" id="MobiDB-lite"/>
    </source>
</evidence>
<proteinExistence type="predicted"/>
<accession>A0A0B6ZLI7</accession>
<feature type="compositionally biased region" description="Low complexity" evidence="1">
    <location>
        <begin position="12"/>
        <end position="25"/>
    </location>
</feature>
<feature type="region of interest" description="Disordered" evidence="1">
    <location>
        <begin position="1"/>
        <end position="42"/>
    </location>
</feature>